<dbReference type="GO" id="GO:0005829">
    <property type="term" value="C:cytosol"/>
    <property type="evidence" value="ECO:0007669"/>
    <property type="project" value="GOC"/>
</dbReference>
<feature type="compositionally biased region" description="Polar residues" evidence="10">
    <location>
        <begin position="156"/>
        <end position="174"/>
    </location>
</feature>
<feature type="region of interest" description="Disordered" evidence="10">
    <location>
        <begin position="120"/>
        <end position="174"/>
    </location>
</feature>
<dbReference type="STRING" id="1754191.A0A1Y1VNM5"/>
<comment type="function">
    <text evidence="1">Required for vacuolar protein sorting.</text>
</comment>
<dbReference type="AlphaFoldDB" id="A0A1Y1VNM5"/>
<evidence type="ECO:0000313" key="13">
    <source>
        <dbReference type="Proteomes" id="UP000193719"/>
    </source>
</evidence>
<evidence type="ECO:0000256" key="7">
    <source>
        <dbReference type="ARBA" id="ARBA00022490"/>
    </source>
</evidence>
<evidence type="ECO:0000313" key="12">
    <source>
        <dbReference type="EMBL" id="ORX59970.1"/>
    </source>
</evidence>
<evidence type="ECO:0000256" key="5">
    <source>
        <dbReference type="ARBA" id="ARBA00014268"/>
    </source>
</evidence>
<dbReference type="PROSITE" id="PS50195">
    <property type="entry name" value="PX"/>
    <property type="match status" value="1"/>
</dbReference>
<dbReference type="GO" id="GO:0005768">
    <property type="term" value="C:endosome"/>
    <property type="evidence" value="ECO:0007669"/>
    <property type="project" value="TreeGrafter"/>
</dbReference>
<dbReference type="Proteomes" id="UP000193719">
    <property type="component" value="Unassembled WGS sequence"/>
</dbReference>
<dbReference type="Pfam" id="PF00787">
    <property type="entry name" value="PX"/>
    <property type="match status" value="1"/>
</dbReference>
<dbReference type="EMBL" id="MCFH01000002">
    <property type="protein sequence ID" value="ORX59970.1"/>
    <property type="molecule type" value="Genomic_DNA"/>
</dbReference>
<keyword evidence="8" id="KW-0653">Protein transport</keyword>
<dbReference type="PANTHER" id="PTHR47554">
    <property type="entry name" value="SORTING NEXIN MVP1"/>
    <property type="match status" value="1"/>
</dbReference>
<evidence type="ECO:0000256" key="1">
    <source>
        <dbReference type="ARBA" id="ARBA00002474"/>
    </source>
</evidence>
<dbReference type="GO" id="GO:0006623">
    <property type="term" value="P:protein targeting to vacuole"/>
    <property type="evidence" value="ECO:0007669"/>
    <property type="project" value="TreeGrafter"/>
</dbReference>
<gene>
    <name evidence="12" type="ORF">BCR36DRAFT_316200</name>
</gene>
<dbReference type="GO" id="GO:0032266">
    <property type="term" value="F:phosphatidylinositol-3-phosphate binding"/>
    <property type="evidence" value="ECO:0007669"/>
    <property type="project" value="TreeGrafter"/>
</dbReference>
<dbReference type="InterPro" id="IPR045734">
    <property type="entry name" value="Snx8_BAR_dom"/>
</dbReference>
<feature type="domain" description="PX" evidence="11">
    <location>
        <begin position="197"/>
        <end position="309"/>
    </location>
</feature>
<evidence type="ECO:0000256" key="3">
    <source>
        <dbReference type="ARBA" id="ARBA00004496"/>
    </source>
</evidence>
<evidence type="ECO:0000256" key="4">
    <source>
        <dbReference type="ARBA" id="ARBA00010883"/>
    </source>
</evidence>
<proteinExistence type="inferred from homology"/>
<sequence>MEEEENPFRIDKPNINPLVPDLNSSILSAERQKSNITSNPWEISDGDDILKSIMDIKNKKPSTPDINDEMFSPMKSNNEIKFNNDFGTSSTPNFKVNDPWAIPPTISNSVYDTYDTSNKSKSNYDSSTSLNINTSNDLNESNSMNNELSNDKRTNSDMLTSGVTNTSQPSIKSPINYMNNTQSLVATTSYLNSNDSDSDVITVRISPEKSGIVFKHVNYLIHSKLHKLSSIRRYSDFLWLHEVLCKRYQFRIMISVPPKHIGKLASSNDLAFLEKRRRGLSRFINYVGNHPIMKNDEFYKKFLNKDVDIYHLRKNENIEVSEEFDITFITSEQTNSIPLDFEKNLTNLRSGLNFLMDQYQSLYVSMEKISKNIESSSNEYTNIGYSLGQMSEFKDFLGFDSYNFKLLYNGYARLADGFQKISSILHENHQETLFGIVECIQTQKEIIEGFDNLLQTKDTMINKINGSLVQIDKRIKVTMERLLDNNIRDKEKEKLEILVTQDQQDKSTMERKLKFIKYCIFSEANFLEAQKIQIANMYSEYIQLQMRIVSMLHDEWKLLSVTASKLPVGTF</sequence>
<dbReference type="PANTHER" id="PTHR47554:SF1">
    <property type="entry name" value="SORTING NEXIN MVP1"/>
    <property type="match status" value="1"/>
</dbReference>
<keyword evidence="13" id="KW-1185">Reference proteome</keyword>
<dbReference type="InterPro" id="IPR036871">
    <property type="entry name" value="PX_dom_sf"/>
</dbReference>
<dbReference type="InterPro" id="IPR028662">
    <property type="entry name" value="SNX8/Mvp1"/>
</dbReference>
<dbReference type="Gene3D" id="1.20.1270.60">
    <property type="entry name" value="Arfaptin homology (AH) domain/BAR domain"/>
    <property type="match status" value="1"/>
</dbReference>
<keyword evidence="7" id="KW-0963">Cytoplasm</keyword>
<evidence type="ECO:0000256" key="10">
    <source>
        <dbReference type="SAM" id="MobiDB-lite"/>
    </source>
</evidence>
<dbReference type="SMART" id="SM00312">
    <property type="entry name" value="PX"/>
    <property type="match status" value="1"/>
</dbReference>
<accession>A0A1Y1VNM5</accession>
<dbReference type="Pfam" id="PF19566">
    <property type="entry name" value="Snx8_BAR_dom"/>
    <property type="match status" value="1"/>
</dbReference>
<organism evidence="12 13">
    <name type="scientific">Piromyces finnis</name>
    <dbReference type="NCBI Taxonomy" id="1754191"/>
    <lineage>
        <taxon>Eukaryota</taxon>
        <taxon>Fungi</taxon>
        <taxon>Fungi incertae sedis</taxon>
        <taxon>Chytridiomycota</taxon>
        <taxon>Chytridiomycota incertae sedis</taxon>
        <taxon>Neocallimastigomycetes</taxon>
        <taxon>Neocallimastigales</taxon>
        <taxon>Neocallimastigaceae</taxon>
        <taxon>Piromyces</taxon>
    </lineage>
</organism>
<dbReference type="InterPro" id="IPR001683">
    <property type="entry name" value="PX_dom"/>
</dbReference>
<evidence type="ECO:0000256" key="8">
    <source>
        <dbReference type="ARBA" id="ARBA00022927"/>
    </source>
</evidence>
<comment type="caution">
    <text evidence="12">The sequence shown here is derived from an EMBL/GenBank/DDBJ whole genome shotgun (WGS) entry which is preliminary data.</text>
</comment>
<evidence type="ECO:0000256" key="9">
    <source>
        <dbReference type="ARBA" id="ARBA00023136"/>
    </source>
</evidence>
<protein>
    <recommendedName>
        <fullName evidence="5">Sorting nexin MVP1</fullName>
    </recommendedName>
</protein>
<feature type="compositionally biased region" description="Low complexity" evidence="10">
    <location>
        <begin position="135"/>
        <end position="148"/>
    </location>
</feature>
<feature type="compositionally biased region" description="Polar residues" evidence="10">
    <location>
        <begin position="120"/>
        <end position="134"/>
    </location>
</feature>
<evidence type="ECO:0000256" key="6">
    <source>
        <dbReference type="ARBA" id="ARBA00022448"/>
    </source>
</evidence>
<evidence type="ECO:0000259" key="11">
    <source>
        <dbReference type="PROSITE" id="PS50195"/>
    </source>
</evidence>
<dbReference type="GO" id="GO:0016020">
    <property type="term" value="C:membrane"/>
    <property type="evidence" value="ECO:0007669"/>
    <property type="project" value="UniProtKB-SubCell"/>
</dbReference>
<reference evidence="12 13" key="2">
    <citation type="submission" date="2016-08" db="EMBL/GenBank/DDBJ databases">
        <title>Pervasive Adenine N6-methylation of Active Genes in Fungi.</title>
        <authorList>
            <consortium name="DOE Joint Genome Institute"/>
            <person name="Mondo S.J."/>
            <person name="Dannebaum R.O."/>
            <person name="Kuo R.C."/>
            <person name="Labutti K."/>
            <person name="Haridas S."/>
            <person name="Kuo A."/>
            <person name="Salamov A."/>
            <person name="Ahrendt S.R."/>
            <person name="Lipzen A."/>
            <person name="Sullivan W."/>
            <person name="Andreopoulos W.B."/>
            <person name="Clum A."/>
            <person name="Lindquist E."/>
            <person name="Daum C."/>
            <person name="Ramamoorthy G.K."/>
            <person name="Gryganskyi A."/>
            <person name="Culley D."/>
            <person name="Magnuson J.K."/>
            <person name="James T.Y."/>
            <person name="O'Malley M.A."/>
            <person name="Stajich J.E."/>
            <person name="Spatafora J.W."/>
            <person name="Visel A."/>
            <person name="Grigoriev I.V."/>
        </authorList>
    </citation>
    <scope>NUCLEOTIDE SEQUENCE [LARGE SCALE GENOMIC DNA]</scope>
    <source>
        <strain evidence="13">finn</strain>
    </source>
</reference>
<dbReference type="InterPro" id="IPR027267">
    <property type="entry name" value="AH/BAR_dom_sf"/>
</dbReference>
<comment type="similarity">
    <text evidence="4">Belongs to the sorting nexin family.</text>
</comment>
<evidence type="ECO:0000256" key="2">
    <source>
        <dbReference type="ARBA" id="ARBA00004287"/>
    </source>
</evidence>
<dbReference type="Gene3D" id="3.30.1520.10">
    <property type="entry name" value="Phox-like domain"/>
    <property type="match status" value="1"/>
</dbReference>
<dbReference type="GO" id="GO:0042147">
    <property type="term" value="P:retrograde transport, endosome to Golgi"/>
    <property type="evidence" value="ECO:0007669"/>
    <property type="project" value="InterPro"/>
</dbReference>
<dbReference type="OrthoDB" id="10064318at2759"/>
<dbReference type="SUPFAM" id="SSF64268">
    <property type="entry name" value="PX domain"/>
    <property type="match status" value="1"/>
</dbReference>
<name>A0A1Y1VNM5_9FUNG</name>
<reference evidence="12 13" key="1">
    <citation type="submission" date="2016-08" db="EMBL/GenBank/DDBJ databases">
        <title>Genomes of anaerobic fungi encode conserved fungal cellulosomes for biomass hydrolysis.</title>
        <authorList>
            <consortium name="DOE Joint Genome Institute"/>
            <person name="Haitjema C.H."/>
            <person name="Gilmore S.P."/>
            <person name="Henske J.K."/>
            <person name="Solomon K.V."/>
            <person name="De Groot R."/>
            <person name="Kuo A."/>
            <person name="Mondo S.J."/>
            <person name="Salamov A.A."/>
            <person name="Labutti K."/>
            <person name="Zhao Z."/>
            <person name="Chiniquy J."/>
            <person name="Barry K."/>
            <person name="Brewer H.M."/>
            <person name="Purvine S.O."/>
            <person name="Wright A.T."/>
            <person name="Boxma B."/>
            <person name="Van Alen T."/>
            <person name="Hackstein J.H."/>
            <person name="Baker S.E."/>
            <person name="Grigoriev I.V."/>
            <person name="O'Malley M.A."/>
        </authorList>
    </citation>
    <scope>NUCLEOTIDE SEQUENCE [LARGE SCALE GENOMIC DNA]</scope>
    <source>
        <strain evidence="13">finn</strain>
    </source>
</reference>
<keyword evidence="6" id="KW-0813">Transport</keyword>
<keyword evidence="9" id="KW-0472">Membrane</keyword>
<comment type="subcellular location">
    <subcellularLocation>
        <location evidence="3">Cytoplasm</location>
    </subcellularLocation>
    <subcellularLocation>
        <location evidence="2">Membrane</location>
        <topology evidence="2">Peripheral membrane protein</topology>
        <orientation evidence="2">Cytoplasmic side</orientation>
    </subcellularLocation>
</comment>